<reference evidence="1 2" key="1">
    <citation type="submission" date="2024-04" db="EMBL/GenBank/DDBJ databases">
        <title>Flavobacterium sp. DGU11 16S ribosomal RNA gene Genome sequencing and assembly.</title>
        <authorList>
            <person name="Park S."/>
        </authorList>
    </citation>
    <scope>NUCLEOTIDE SEQUENCE [LARGE SCALE GENOMIC DNA]</scope>
    <source>
        <strain evidence="1 2">DGU11</strain>
    </source>
</reference>
<comment type="caution">
    <text evidence="1">The sequence shown here is derived from an EMBL/GenBank/DDBJ whole genome shotgun (WGS) entry which is preliminary data.</text>
</comment>
<evidence type="ECO:0008006" key="3">
    <source>
        <dbReference type="Google" id="ProtNLM"/>
    </source>
</evidence>
<dbReference type="Proteomes" id="UP001464555">
    <property type="component" value="Unassembled WGS sequence"/>
</dbReference>
<gene>
    <name evidence="1" type="ORF">AAEO56_08800</name>
</gene>
<evidence type="ECO:0000313" key="1">
    <source>
        <dbReference type="EMBL" id="MEL1244355.1"/>
    </source>
</evidence>
<sequence length="173" mass="20173">MTFNYNKTYFDRIFGESFSIVNIFTTDGNAQLDDILKTDILNDRFTAIYSLEDVEKFIPREEQAINYLTGPIYTDKISTSDFKKLNYDDLLVEIETYIANDPEDYVLISFRKLFYATLDKLRDDGIEGASFYYLNADNFPESSLFEVNVYDYYITIIVQLETGSLLRLTFGND</sequence>
<accession>A0ABU9HW11</accession>
<dbReference type="RefSeq" id="WP_341696672.1">
    <property type="nucleotide sequence ID" value="NZ_JBBYHR010000004.1"/>
</dbReference>
<name>A0ABU9HW11_9FLAO</name>
<protein>
    <recommendedName>
        <fullName evidence="3">DUF2004 domain-containing protein</fullName>
    </recommendedName>
</protein>
<proteinExistence type="predicted"/>
<organism evidence="1 2">
    <name type="scientific">Flavobacterium arundinis</name>
    <dbReference type="NCBI Taxonomy" id="3139143"/>
    <lineage>
        <taxon>Bacteria</taxon>
        <taxon>Pseudomonadati</taxon>
        <taxon>Bacteroidota</taxon>
        <taxon>Flavobacteriia</taxon>
        <taxon>Flavobacteriales</taxon>
        <taxon>Flavobacteriaceae</taxon>
        <taxon>Flavobacterium</taxon>
    </lineage>
</organism>
<keyword evidence="2" id="KW-1185">Reference proteome</keyword>
<dbReference type="EMBL" id="JBBYHR010000004">
    <property type="protein sequence ID" value="MEL1244355.1"/>
    <property type="molecule type" value="Genomic_DNA"/>
</dbReference>
<evidence type="ECO:0000313" key="2">
    <source>
        <dbReference type="Proteomes" id="UP001464555"/>
    </source>
</evidence>